<gene>
    <name evidence="1" type="ORF">SAMN05421507_103413</name>
</gene>
<accession>A0A1H0LQU1</accession>
<protein>
    <submittedName>
        <fullName evidence="1">Uncharacterized protein</fullName>
    </submittedName>
</protein>
<dbReference type="Proteomes" id="UP000199691">
    <property type="component" value="Unassembled WGS sequence"/>
</dbReference>
<keyword evidence="2" id="KW-1185">Reference proteome</keyword>
<dbReference type="AlphaFoldDB" id="A0A1H0LQU1"/>
<reference evidence="2" key="1">
    <citation type="submission" date="2016-10" db="EMBL/GenBank/DDBJ databases">
        <authorList>
            <person name="Varghese N."/>
            <person name="Submissions S."/>
        </authorList>
    </citation>
    <scope>NUCLEOTIDE SEQUENCE [LARGE SCALE GENOMIC DNA]</scope>
    <source>
        <strain evidence="2">CGMCC 4.6609</strain>
    </source>
</reference>
<name>A0A1H0LQU1_9PSEU</name>
<dbReference type="EMBL" id="FNIX01000003">
    <property type="protein sequence ID" value="SDO70568.1"/>
    <property type="molecule type" value="Genomic_DNA"/>
</dbReference>
<evidence type="ECO:0000313" key="2">
    <source>
        <dbReference type="Proteomes" id="UP000199691"/>
    </source>
</evidence>
<proteinExistence type="predicted"/>
<sequence>MTREPWEYLLLRATVRRGALWPNDRMNHRLTSGPSEEHVRCKHPQALRALPRDCVLEMRIERDGTFEALLTNGIKQFTGYLPPSYTVVVEPRPRELFEPHERVGVVSDGPLAHVEAALGARIPADVHDLYRGGRTTLGGDELIPADEILAVHRRLLERGREKAGDPRRWHSFWQLAFNPPGTVRPVPFHPLWVPISRTPGYHGERCVDLAPGPAGRVGQVLDDGVLRAGSVEEWCAAPMPRGIRAERLTSPTPARIAAVPRDAVVLEVDAAEELDLTALDLTALDLTALDLPSLGRLKVRAGRVRVGDLPIRDLEVHADEVELGALDRLTTLRISGARVELPPLPSLRVLHAAEAEVDVVPDGLDYLALNAGQWSRCKARPAAARLYGERSLARALD</sequence>
<organism evidence="1 2">
    <name type="scientific">Lentzea jiangxiensis</name>
    <dbReference type="NCBI Taxonomy" id="641025"/>
    <lineage>
        <taxon>Bacteria</taxon>
        <taxon>Bacillati</taxon>
        <taxon>Actinomycetota</taxon>
        <taxon>Actinomycetes</taxon>
        <taxon>Pseudonocardiales</taxon>
        <taxon>Pseudonocardiaceae</taxon>
        <taxon>Lentzea</taxon>
    </lineage>
</organism>
<evidence type="ECO:0000313" key="1">
    <source>
        <dbReference type="EMBL" id="SDO70568.1"/>
    </source>
</evidence>